<dbReference type="InParanoid" id="K3Y3S2"/>
<feature type="chain" id="PRO_5010126390" evidence="1">
    <location>
        <begin position="19"/>
        <end position="119"/>
    </location>
</feature>
<sequence>MSISVILLATQMLVPTRALLGNPCITSTAFLLQQPLLLGRLLVLYSGSGDMAAGFSSSSSSGTRTPLPKVAPFWGSSPRGLGSGRRGWRRLPASRVGSWSATTTWCAPSPSAPWVSSRT</sequence>
<reference evidence="3" key="1">
    <citation type="journal article" date="2012" name="Nat. Biotechnol.">
        <title>Reference genome sequence of the model plant Setaria.</title>
        <authorList>
            <person name="Bennetzen J.L."/>
            <person name="Schmutz J."/>
            <person name="Wang H."/>
            <person name="Percifield R."/>
            <person name="Hawkins J."/>
            <person name="Pontaroli A.C."/>
            <person name="Estep M."/>
            <person name="Feng L."/>
            <person name="Vaughn J.N."/>
            <person name="Grimwood J."/>
            <person name="Jenkins J."/>
            <person name="Barry K."/>
            <person name="Lindquist E."/>
            <person name="Hellsten U."/>
            <person name="Deshpande S."/>
            <person name="Wang X."/>
            <person name="Wu X."/>
            <person name="Mitros T."/>
            <person name="Triplett J."/>
            <person name="Yang X."/>
            <person name="Ye C.Y."/>
            <person name="Mauro-Herrera M."/>
            <person name="Wang L."/>
            <person name="Li P."/>
            <person name="Sharma M."/>
            <person name="Sharma R."/>
            <person name="Ronald P.C."/>
            <person name="Panaud O."/>
            <person name="Kellogg E.A."/>
            <person name="Brutnell T.P."/>
            <person name="Doust A.N."/>
            <person name="Tuskan G.A."/>
            <person name="Rokhsar D."/>
            <person name="Devos K.M."/>
        </authorList>
    </citation>
    <scope>NUCLEOTIDE SEQUENCE [LARGE SCALE GENOMIC DNA]</scope>
    <source>
        <strain evidence="3">cv. Yugu1</strain>
    </source>
</reference>
<evidence type="ECO:0000313" key="2">
    <source>
        <dbReference type="EnsemblPlants" id="KQL11597"/>
    </source>
</evidence>
<dbReference type="Gramene" id="KQL11597">
    <property type="protein sequence ID" value="KQL11597"/>
    <property type="gene ID" value="SETIT_008860mg"/>
</dbReference>
<dbReference type="AlphaFoldDB" id="K3Y3S2"/>
<organism evidence="2 3">
    <name type="scientific">Setaria italica</name>
    <name type="common">Foxtail millet</name>
    <name type="synonym">Panicum italicum</name>
    <dbReference type="NCBI Taxonomy" id="4555"/>
    <lineage>
        <taxon>Eukaryota</taxon>
        <taxon>Viridiplantae</taxon>
        <taxon>Streptophyta</taxon>
        <taxon>Embryophyta</taxon>
        <taxon>Tracheophyta</taxon>
        <taxon>Spermatophyta</taxon>
        <taxon>Magnoliopsida</taxon>
        <taxon>Liliopsida</taxon>
        <taxon>Poales</taxon>
        <taxon>Poaceae</taxon>
        <taxon>PACMAD clade</taxon>
        <taxon>Panicoideae</taxon>
        <taxon>Panicodae</taxon>
        <taxon>Paniceae</taxon>
        <taxon>Cenchrinae</taxon>
        <taxon>Setaria</taxon>
    </lineage>
</organism>
<reference evidence="2" key="2">
    <citation type="submission" date="2018-08" db="UniProtKB">
        <authorList>
            <consortium name="EnsemblPlants"/>
        </authorList>
    </citation>
    <scope>IDENTIFICATION</scope>
    <source>
        <strain evidence="2">Yugu1</strain>
    </source>
</reference>
<dbReference type="EMBL" id="AGNK02002632">
    <property type="status" value="NOT_ANNOTATED_CDS"/>
    <property type="molecule type" value="Genomic_DNA"/>
</dbReference>
<accession>K3Y3S2</accession>
<dbReference type="EnsemblPlants" id="KQL11597">
    <property type="protein sequence ID" value="KQL11597"/>
    <property type="gene ID" value="SETIT_008860mg"/>
</dbReference>
<proteinExistence type="predicted"/>
<keyword evidence="3" id="KW-1185">Reference proteome</keyword>
<feature type="signal peptide" evidence="1">
    <location>
        <begin position="1"/>
        <end position="18"/>
    </location>
</feature>
<evidence type="ECO:0000313" key="3">
    <source>
        <dbReference type="Proteomes" id="UP000004995"/>
    </source>
</evidence>
<keyword evidence="1" id="KW-0732">Signal</keyword>
<evidence type="ECO:0000256" key="1">
    <source>
        <dbReference type="SAM" id="SignalP"/>
    </source>
</evidence>
<dbReference type="Proteomes" id="UP000004995">
    <property type="component" value="Unassembled WGS sequence"/>
</dbReference>
<protein>
    <submittedName>
        <fullName evidence="2">Uncharacterized protein</fullName>
    </submittedName>
</protein>
<name>K3Y3S2_SETIT</name>
<dbReference type="HOGENOM" id="CLU_2065569_0_0_1"/>